<dbReference type="AlphaFoldDB" id="A0A2S6IAH2"/>
<keyword evidence="3" id="KW-1185">Reference proteome</keyword>
<name>A0A2S6IAH2_9BACT</name>
<evidence type="ECO:0000256" key="1">
    <source>
        <dbReference type="SAM" id="SignalP"/>
    </source>
</evidence>
<dbReference type="Proteomes" id="UP000237662">
    <property type="component" value="Unassembled WGS sequence"/>
</dbReference>
<feature type="chain" id="PRO_5015764189" description="Beta-galactosidase-like protein" evidence="1">
    <location>
        <begin position="24"/>
        <end position="342"/>
    </location>
</feature>
<dbReference type="InterPro" id="IPR017853">
    <property type="entry name" value="GH"/>
</dbReference>
<protein>
    <recommendedName>
        <fullName evidence="4">Beta-galactosidase-like protein</fullName>
    </recommendedName>
</protein>
<proteinExistence type="predicted"/>
<organism evidence="2 3">
    <name type="scientific">Neolewinella xylanilytica</name>
    <dbReference type="NCBI Taxonomy" id="1514080"/>
    <lineage>
        <taxon>Bacteria</taxon>
        <taxon>Pseudomonadati</taxon>
        <taxon>Bacteroidota</taxon>
        <taxon>Saprospiria</taxon>
        <taxon>Saprospirales</taxon>
        <taxon>Lewinellaceae</taxon>
        <taxon>Neolewinella</taxon>
    </lineage>
</organism>
<evidence type="ECO:0000313" key="2">
    <source>
        <dbReference type="EMBL" id="PPK88486.1"/>
    </source>
</evidence>
<comment type="caution">
    <text evidence="2">The sequence shown here is derived from an EMBL/GenBank/DDBJ whole genome shotgun (WGS) entry which is preliminary data.</text>
</comment>
<evidence type="ECO:0000313" key="3">
    <source>
        <dbReference type="Proteomes" id="UP000237662"/>
    </source>
</evidence>
<keyword evidence="1" id="KW-0732">Signal</keyword>
<dbReference type="RefSeq" id="WP_104419031.1">
    <property type="nucleotide sequence ID" value="NZ_PTJC01000005.1"/>
</dbReference>
<gene>
    <name evidence="2" type="ORF">CLV84_1454</name>
</gene>
<feature type="signal peptide" evidence="1">
    <location>
        <begin position="1"/>
        <end position="23"/>
    </location>
</feature>
<dbReference type="Gene3D" id="3.20.20.80">
    <property type="entry name" value="Glycosidases"/>
    <property type="match status" value="1"/>
</dbReference>
<accession>A0A2S6IAH2</accession>
<dbReference type="EMBL" id="PTJC01000005">
    <property type="protein sequence ID" value="PPK88486.1"/>
    <property type="molecule type" value="Genomic_DNA"/>
</dbReference>
<sequence>MNLLCQRLLFITVLPFLSPIVWGQTAQSEPRPAVKYNPGHYVAVAPGFPLADISGLSEPALRGVNKRYLWRILEPEKDAYDLSAIAADLEYCSRNGKQLVVYLIDKAFWIKGAMPAYLQALEVQSAAGSFDPVRWHPEYVARFLALGKAIGERFGTHPNFEGVAIQETSLDMSEEDFLKYDYTPDKYRDALLEILRGLQQSVPQSRVFWYQNGLHRNDGHLRQIADSISGSRIAMGGPDILPHRTWLRNTYKIYGEYKDALLLFGSAQDDSYKHHKQDTRGGIDAPVHPEGYLSMEEIFLYARDSMYVNYLFWNQYYEGQPGERTFDDALEVIRKYPSLTDR</sequence>
<evidence type="ECO:0008006" key="4">
    <source>
        <dbReference type="Google" id="ProtNLM"/>
    </source>
</evidence>
<dbReference type="SUPFAM" id="SSF51445">
    <property type="entry name" value="(Trans)glycosidases"/>
    <property type="match status" value="1"/>
</dbReference>
<dbReference type="OrthoDB" id="4047605at2"/>
<reference evidence="2 3" key="1">
    <citation type="submission" date="2018-02" db="EMBL/GenBank/DDBJ databases">
        <title>Genomic Encyclopedia of Archaeal and Bacterial Type Strains, Phase II (KMG-II): from individual species to whole genera.</title>
        <authorList>
            <person name="Goeker M."/>
        </authorList>
    </citation>
    <scope>NUCLEOTIDE SEQUENCE [LARGE SCALE GENOMIC DNA]</scope>
    <source>
        <strain evidence="2 3">DSM 29526</strain>
    </source>
</reference>